<comment type="similarity">
    <text evidence="2">Belongs to the fimbrial protein family.</text>
</comment>
<dbReference type="InterPro" id="IPR050263">
    <property type="entry name" value="Bact_Fimbrial_Adh_Pro"/>
</dbReference>
<name>A0A3N4VFW6_9GAMM</name>
<protein>
    <submittedName>
        <fullName evidence="6">Type 1 fimbria pilin</fullName>
    </submittedName>
</protein>
<dbReference type="RefSeq" id="WP_158635654.1">
    <property type="nucleotide sequence ID" value="NZ_RKQN01000001.1"/>
</dbReference>
<evidence type="ECO:0000256" key="3">
    <source>
        <dbReference type="ARBA" id="ARBA00023263"/>
    </source>
</evidence>
<evidence type="ECO:0000256" key="1">
    <source>
        <dbReference type="ARBA" id="ARBA00004561"/>
    </source>
</evidence>
<feature type="chain" id="PRO_5018253689" evidence="4">
    <location>
        <begin position="35"/>
        <end position="378"/>
    </location>
</feature>
<dbReference type="SUPFAM" id="SSF49401">
    <property type="entry name" value="Bacterial adhesins"/>
    <property type="match status" value="1"/>
</dbReference>
<organism evidence="6 7">
    <name type="scientific">Vulcaniibacterium tengchongense</name>
    <dbReference type="NCBI Taxonomy" id="1273429"/>
    <lineage>
        <taxon>Bacteria</taxon>
        <taxon>Pseudomonadati</taxon>
        <taxon>Pseudomonadota</taxon>
        <taxon>Gammaproteobacteria</taxon>
        <taxon>Lysobacterales</taxon>
        <taxon>Lysobacteraceae</taxon>
        <taxon>Vulcaniibacterium</taxon>
    </lineage>
</organism>
<reference evidence="6 7" key="1">
    <citation type="submission" date="2018-11" db="EMBL/GenBank/DDBJ databases">
        <title>Genomic Encyclopedia of Type Strains, Phase IV (KMG-IV): sequencing the most valuable type-strain genomes for metagenomic binning, comparative biology and taxonomic classification.</title>
        <authorList>
            <person name="Goeker M."/>
        </authorList>
    </citation>
    <scope>NUCLEOTIDE SEQUENCE [LARGE SCALE GENOMIC DNA]</scope>
    <source>
        <strain evidence="6 7">DSM 25623</strain>
    </source>
</reference>
<feature type="domain" description="Fimbrial-type adhesion" evidence="5">
    <location>
        <begin position="220"/>
        <end position="377"/>
    </location>
</feature>
<dbReference type="Proteomes" id="UP000269708">
    <property type="component" value="Unassembled WGS sequence"/>
</dbReference>
<gene>
    <name evidence="6" type="ORF">EDC50_0769</name>
</gene>
<dbReference type="InterPro" id="IPR036937">
    <property type="entry name" value="Adhesion_dom_fimbrial_sf"/>
</dbReference>
<comment type="caution">
    <text evidence="6">The sequence shown here is derived from an EMBL/GenBank/DDBJ whole genome shotgun (WGS) entry which is preliminary data.</text>
</comment>
<comment type="subcellular location">
    <subcellularLocation>
        <location evidence="1">Fimbrium</location>
    </subcellularLocation>
</comment>
<evidence type="ECO:0000313" key="6">
    <source>
        <dbReference type="EMBL" id="RPE81578.1"/>
    </source>
</evidence>
<accession>A0A3N4VFW6</accession>
<sequence length="378" mass="40294">MELFGSTRTSAPLRGAALCLGGLLWFALAPAAHAQAINCYGDWSGNGSARLVNYPITINESANTPIGTVLARVTLSNNIGQTYSCKRTAYDIRTNVLGVFANSVNSPAPVPGHSYTWYWPKYSYSSPERTHVGYRLRYNGTLVKCCGQSPDDNSYHRIATYSSEFSGRGSLPGTLELEIIKVANTPDGASLSSYHYVGGIDFYQPGAHKNYLTYYSITLTYKPPPVAPTCAVSNWTRDVPLGQHPASDLTDADGITPYQNFNIVLNCSGGSGGGQRRVYVTLTDNNQPANRSNVLSLTGDSTAQGVGIRIERSSGGNFTPVSFGADSASIGNAGQWQHGTTTGGTVTIPLRAAMIRTGTGTVTPGLVRGRATFTMAYN</sequence>
<dbReference type="InterPro" id="IPR008966">
    <property type="entry name" value="Adhesion_dom_sf"/>
</dbReference>
<dbReference type="OrthoDB" id="8970968at2"/>
<evidence type="ECO:0000256" key="2">
    <source>
        <dbReference type="ARBA" id="ARBA00006671"/>
    </source>
</evidence>
<dbReference type="Pfam" id="PF00419">
    <property type="entry name" value="Fimbrial"/>
    <property type="match status" value="1"/>
</dbReference>
<dbReference type="PANTHER" id="PTHR33420:SF14">
    <property type="entry name" value="TYPE 1 FIMBRIN D-MANNOSE SPECIFIC ADHESIN"/>
    <property type="match status" value="1"/>
</dbReference>
<dbReference type="PANTHER" id="PTHR33420">
    <property type="entry name" value="FIMBRIAL SUBUNIT ELFA-RELATED"/>
    <property type="match status" value="1"/>
</dbReference>
<keyword evidence="7" id="KW-1185">Reference proteome</keyword>
<dbReference type="InterPro" id="IPR000259">
    <property type="entry name" value="Adhesion_dom_fimbrial"/>
</dbReference>
<dbReference type="EMBL" id="RKQN01000001">
    <property type="protein sequence ID" value="RPE81578.1"/>
    <property type="molecule type" value="Genomic_DNA"/>
</dbReference>
<evidence type="ECO:0000313" key="7">
    <source>
        <dbReference type="Proteomes" id="UP000269708"/>
    </source>
</evidence>
<keyword evidence="3" id="KW-0281">Fimbrium</keyword>
<evidence type="ECO:0000259" key="5">
    <source>
        <dbReference type="Pfam" id="PF00419"/>
    </source>
</evidence>
<evidence type="ECO:0000256" key="4">
    <source>
        <dbReference type="SAM" id="SignalP"/>
    </source>
</evidence>
<proteinExistence type="inferred from homology"/>
<dbReference type="AlphaFoldDB" id="A0A3N4VFW6"/>
<feature type="signal peptide" evidence="4">
    <location>
        <begin position="1"/>
        <end position="34"/>
    </location>
</feature>
<keyword evidence="4" id="KW-0732">Signal</keyword>
<dbReference type="GO" id="GO:0043709">
    <property type="term" value="P:cell adhesion involved in single-species biofilm formation"/>
    <property type="evidence" value="ECO:0007669"/>
    <property type="project" value="TreeGrafter"/>
</dbReference>
<dbReference type="Gene3D" id="2.60.40.1090">
    <property type="entry name" value="Fimbrial-type adhesion domain"/>
    <property type="match status" value="1"/>
</dbReference>
<dbReference type="GO" id="GO:0009289">
    <property type="term" value="C:pilus"/>
    <property type="evidence" value="ECO:0007669"/>
    <property type="project" value="UniProtKB-SubCell"/>
</dbReference>